<evidence type="ECO:0000259" key="3">
    <source>
        <dbReference type="Pfam" id="PF00496"/>
    </source>
</evidence>
<evidence type="ECO:0000256" key="1">
    <source>
        <dbReference type="SAM" id="MobiDB-lite"/>
    </source>
</evidence>
<dbReference type="PANTHER" id="PTHR30290:SF62">
    <property type="entry name" value="OLIGOPEPTIDE ABC TRANSPORTER, PERIPLASMIC OLIGOPEPTIDE-BINDING PROTEIN"/>
    <property type="match status" value="1"/>
</dbReference>
<keyword evidence="2" id="KW-0732">Signal</keyword>
<organism evidence="4 5">
    <name type="scientific">Halobacteroides halobius (strain ATCC 35273 / DSM 5150 / MD-1)</name>
    <dbReference type="NCBI Taxonomy" id="748449"/>
    <lineage>
        <taxon>Bacteria</taxon>
        <taxon>Bacillati</taxon>
        <taxon>Bacillota</taxon>
        <taxon>Clostridia</taxon>
        <taxon>Halanaerobiales</taxon>
        <taxon>Halobacteroidaceae</taxon>
        <taxon>Halobacteroides</taxon>
    </lineage>
</organism>
<reference evidence="5" key="1">
    <citation type="submission" date="2012-02" db="EMBL/GenBank/DDBJ databases">
        <title>The complete genome of Halobacteroides halobius DSM 5150.</title>
        <authorList>
            <person name="Lucas S."/>
            <person name="Copeland A."/>
            <person name="Lapidus A."/>
            <person name="Glavina del Rio T."/>
            <person name="Dalin E."/>
            <person name="Tice H."/>
            <person name="Bruce D."/>
            <person name="Goodwin L."/>
            <person name="Pitluck S."/>
            <person name="Peters L."/>
            <person name="Mikhailova N."/>
            <person name="Gu W."/>
            <person name="Kyrpides N."/>
            <person name="Mavromatis K."/>
            <person name="Ivanova N."/>
            <person name="Brettin T."/>
            <person name="Detter J.C."/>
            <person name="Han C."/>
            <person name="Larimer F."/>
            <person name="Land M."/>
            <person name="Hauser L."/>
            <person name="Markowitz V."/>
            <person name="Cheng J.-F."/>
            <person name="Hugenholtz P."/>
            <person name="Woyke T."/>
            <person name="Wu D."/>
            <person name="Tindall B."/>
            <person name="Pomrenke H."/>
            <person name="Brambilla E."/>
            <person name="Klenk H.-P."/>
            <person name="Eisen J.A."/>
        </authorList>
    </citation>
    <scope>NUCLEOTIDE SEQUENCE [LARGE SCALE GENOMIC DNA]</scope>
    <source>
        <strain evidence="5">ATCC 35273 / DSM 5150 / MD-1</strain>
    </source>
</reference>
<protein>
    <submittedName>
        <fullName evidence="4">ABC-type dipeptide transport system, periplasmic component</fullName>
    </submittedName>
</protein>
<dbReference type="GO" id="GO:0015833">
    <property type="term" value="P:peptide transport"/>
    <property type="evidence" value="ECO:0007669"/>
    <property type="project" value="TreeGrafter"/>
</dbReference>
<dbReference type="RefSeq" id="WP_015327384.1">
    <property type="nucleotide sequence ID" value="NC_019978.1"/>
</dbReference>
<dbReference type="GO" id="GO:0043190">
    <property type="term" value="C:ATP-binding cassette (ABC) transporter complex"/>
    <property type="evidence" value="ECO:0007669"/>
    <property type="project" value="InterPro"/>
</dbReference>
<sequence>MFKRKSLILLVLMLSLTLAIVGCGGNNQSADNSAPKKDIAEKQNQVDQSKDKVSNTDKLDQAPELKKLVEAGKLPPLEERLPENPMVVKPENEIGKYGGTIYLTQFSANSLGIPGHVNSEAPLTFNRDFNNLKTIGNFVKDWEFANKGKKLTLHLRKGIKWSDGEPLTVHDFMFWFEDIMQNKDISPIFPAWLKPGGEPMKVNAADDYTLEFKFAAPYYGFIDWINGYWYRGMDFFVPAHYLKKYHIKYNPNADKLAKKEGFGSWVQLFNNRNSAIFTETKPVGRPRLSAWVVKKVTPTGRIYERNPYYWKVDTEGNQLPYIDRIKTVITPDAETRKLKVLAGNIDYISSFLSLKDYPTLKKNEESGGYNAWIGKSLWASRVTFSFQQQYVGDKVMADILSNKKFRQALSLAINRKEIKDLVFMGQGTARQLTFTPGTVPVFKEEWANSYAQFKPEKAKQMLDKIGLVDKNGDGWRDRPDGKTLLLNVTANSSRALSVDTAQLVRDYWESIGVKINLKSVAEATLWQRERNGRTQVITKFMTGSRPPWDQYTPTNLTHYKWGNWLAYYNPFEEKVRDIPEDANAVKPPQEIIDWYTWGQKLPHVSGEKKKELLTKIGDKVAEQILSIGTVGMAGHVGVSNKGLGNVRKVGDNPSVAATKNAYMEQFYWKDEERRNE</sequence>
<dbReference type="AlphaFoldDB" id="L0KC56"/>
<feature type="domain" description="Solute-binding protein family 5" evidence="3">
    <location>
        <begin position="137"/>
        <end position="559"/>
    </location>
</feature>
<dbReference type="Proteomes" id="UP000010880">
    <property type="component" value="Chromosome"/>
</dbReference>
<dbReference type="eggNOG" id="COG0747">
    <property type="taxonomic scope" value="Bacteria"/>
</dbReference>
<feature type="region of interest" description="Disordered" evidence="1">
    <location>
        <begin position="28"/>
        <end position="65"/>
    </location>
</feature>
<keyword evidence="5" id="KW-1185">Reference proteome</keyword>
<dbReference type="KEGG" id="hhl:Halha_1731"/>
<dbReference type="STRING" id="748449.Halha_1731"/>
<evidence type="ECO:0000256" key="2">
    <source>
        <dbReference type="SAM" id="SignalP"/>
    </source>
</evidence>
<proteinExistence type="predicted"/>
<dbReference type="InterPro" id="IPR039424">
    <property type="entry name" value="SBP_5"/>
</dbReference>
<feature type="signal peptide" evidence="2">
    <location>
        <begin position="1"/>
        <end position="21"/>
    </location>
</feature>
<dbReference type="Pfam" id="PF00496">
    <property type="entry name" value="SBP_bac_5"/>
    <property type="match status" value="1"/>
</dbReference>
<evidence type="ECO:0000313" key="4">
    <source>
        <dbReference type="EMBL" id="AGB41668.1"/>
    </source>
</evidence>
<feature type="compositionally biased region" description="Basic and acidic residues" evidence="1">
    <location>
        <begin position="48"/>
        <end position="65"/>
    </location>
</feature>
<dbReference type="GO" id="GO:1904680">
    <property type="term" value="F:peptide transmembrane transporter activity"/>
    <property type="evidence" value="ECO:0007669"/>
    <property type="project" value="TreeGrafter"/>
</dbReference>
<dbReference type="EMBL" id="CP003359">
    <property type="protein sequence ID" value="AGB41668.1"/>
    <property type="molecule type" value="Genomic_DNA"/>
</dbReference>
<evidence type="ECO:0000313" key="5">
    <source>
        <dbReference type="Proteomes" id="UP000010880"/>
    </source>
</evidence>
<name>L0KC56_HALHC</name>
<gene>
    <name evidence="4" type="ordered locus">Halha_1731</name>
</gene>
<dbReference type="HOGENOM" id="CLU_017028_8_2_9"/>
<dbReference type="Gene3D" id="3.10.105.10">
    <property type="entry name" value="Dipeptide-binding Protein, Domain 3"/>
    <property type="match status" value="1"/>
</dbReference>
<dbReference type="PROSITE" id="PS51257">
    <property type="entry name" value="PROKAR_LIPOPROTEIN"/>
    <property type="match status" value="1"/>
</dbReference>
<dbReference type="OrthoDB" id="239741at2"/>
<dbReference type="GO" id="GO:0042597">
    <property type="term" value="C:periplasmic space"/>
    <property type="evidence" value="ECO:0007669"/>
    <property type="project" value="UniProtKB-ARBA"/>
</dbReference>
<dbReference type="PANTHER" id="PTHR30290">
    <property type="entry name" value="PERIPLASMIC BINDING COMPONENT OF ABC TRANSPORTER"/>
    <property type="match status" value="1"/>
</dbReference>
<feature type="chain" id="PRO_5038498662" evidence="2">
    <location>
        <begin position="22"/>
        <end position="676"/>
    </location>
</feature>
<accession>L0KC56</accession>
<dbReference type="Gene3D" id="3.40.190.10">
    <property type="entry name" value="Periplasmic binding protein-like II"/>
    <property type="match status" value="1"/>
</dbReference>
<dbReference type="CDD" id="cd08500">
    <property type="entry name" value="PBP2_NikA_DppA_OppA_like_4"/>
    <property type="match status" value="1"/>
</dbReference>
<dbReference type="InterPro" id="IPR000914">
    <property type="entry name" value="SBP_5_dom"/>
</dbReference>
<dbReference type="SUPFAM" id="SSF53850">
    <property type="entry name" value="Periplasmic binding protein-like II"/>
    <property type="match status" value="1"/>
</dbReference>